<organism evidence="1 2">
    <name type="scientific">Phlebia brevispora</name>
    <dbReference type="NCBI Taxonomy" id="194682"/>
    <lineage>
        <taxon>Eukaryota</taxon>
        <taxon>Fungi</taxon>
        <taxon>Dikarya</taxon>
        <taxon>Basidiomycota</taxon>
        <taxon>Agaricomycotina</taxon>
        <taxon>Agaricomycetes</taxon>
        <taxon>Polyporales</taxon>
        <taxon>Meruliaceae</taxon>
        <taxon>Phlebia</taxon>
    </lineage>
</organism>
<evidence type="ECO:0000313" key="2">
    <source>
        <dbReference type="Proteomes" id="UP001148662"/>
    </source>
</evidence>
<accession>A0ACC1T527</accession>
<reference evidence="1" key="1">
    <citation type="submission" date="2022-07" db="EMBL/GenBank/DDBJ databases">
        <title>Genome Sequence of Phlebia brevispora.</title>
        <authorList>
            <person name="Buettner E."/>
        </authorList>
    </citation>
    <scope>NUCLEOTIDE SEQUENCE</scope>
    <source>
        <strain evidence="1">MPL23</strain>
    </source>
</reference>
<comment type="caution">
    <text evidence="1">The sequence shown here is derived from an EMBL/GenBank/DDBJ whole genome shotgun (WGS) entry which is preliminary data.</text>
</comment>
<dbReference type="Proteomes" id="UP001148662">
    <property type="component" value="Unassembled WGS sequence"/>
</dbReference>
<protein>
    <submittedName>
        <fullName evidence="1">Uncharacterized protein</fullName>
    </submittedName>
</protein>
<proteinExistence type="predicted"/>
<dbReference type="EMBL" id="JANHOG010000566">
    <property type="protein sequence ID" value="KAJ3553208.1"/>
    <property type="molecule type" value="Genomic_DNA"/>
</dbReference>
<evidence type="ECO:0000313" key="1">
    <source>
        <dbReference type="EMBL" id="KAJ3553208.1"/>
    </source>
</evidence>
<gene>
    <name evidence="1" type="ORF">NM688_g3741</name>
</gene>
<sequence length="1555" mass="177891">MPDVFSTISLESLQTQVPLYAKTSAQWKSDLLSRSLDFPLDRVNVLGDETSGHTGCVNALSWAQDGQLLLSGGDDTTVRLWRIDESNTEQEYPFVCDAVLQTGHRGNIFNAQLLPHSTRIATVARDTQVRICDAREGLNETVRGRDAVYSTRETDVKVLKCHDRATKRIVTEDSPDLFLTVSEDGTVRQHDLRVHHTCGRGNCPTPLVRVSFELSTMALSPLTPYQFVVAGESPYGYLFDRRQAGRYLQEEWGVPPDHTGVVTCVRRFGRASDDPKKRTGREHITGTKMATTNGHEVLMSYSSDAVYLYSTKDDTREPGSESRAATLPPNKKPKVQSPEESSSSRVAGTSISDALMEEDIERILGASESAPSSAEDTDDVDPDFREEEEEREGEDDEEDEERYFPNVPVILPRKKYIGACNVETVKDVNFLGPQNEFVVSGSDDGHFFIWRKSDGKLHDILEGDGHVVNVIEGHPHLPLIAVSGIDTTVKLFAPARGESSFSRMKNAEAIIRRNSEASSHRLGFAQLVIYRTPPPSKSDMRTEASSSSRRRDAEEWRPAEDRYTYSPSKDGYRRGGRDDPDDRDSDSWPPPRDARSSARKWSDRYEQDHNNSNQQESWTPRYDSRDRDSGYSRWTPKDNRSDQRGERHRKSYNSHNRRADSWGRDEPRDSYNERRRDNGWASRRRSNADESTQYSSNEPPTQTNDDRSWEPSSSWQSGNGRNDRNDNQGQRKHRHQKNKKGKKHNSEKKVRDWRNDDGHWNNWTRRDATASTSKANRNGRRQRRTPSRSPSRSRSRTRSFSRSRSPSISRWSYRSGRSSRGHSPISDTPRRRRELRSPSPVNERRSPRGRRYTSRYSRSPTPASRRSWTPPSRGRSRERSRTPSSISTSRSRTRSRSPVERSKTVHRLPVATSLEDVRNFVPKTSAPLNFSQRRNGEHKGRSNRAERKAARKAKADRSEDTSKMPPPALPSRFTEGKALLQEDLSPRPLPITAVNEATVKPASQGSTKPKNAGFKPIGQASSAVKRFFPGSDDDDEGPPSIVVHQDNLSRDRAATPPRQRPQSPPRSRPQTPLRARPSTPPPEEPENIRVQQNGARNDVRPPNEGWGARSRPYDSQMYSPIQQPEGWRHPEETRRSRFFDLPREANRGMPVSKYFGPSREELYVHPISSFTEDPRPWTKQWEPRERLEPEPSGRLRQVESPYREHSFSQEVYAQDTVSRPMSPIRQGEELYEILSQVGEGTFGKVYKARNTGNGRYVALKRIRMEAERDGFPVTAMREIKLLQSLRHDNIVRLYEMMVSNGSVYMVFEYMDHDLTGILSQTQFSFTPAHLKSLCRQMLAGLAYLHHKGVIHRDIKGSNILINNRGELKLGDFGLARFYQKRRRSDYTNRVITLWYRPPELLFGTTVYGPEVDMWSAGCIMLELFTKKPVFQGNDEIHQLDVIYRIIGTPTLERWPDVTNLPWYELIKPKDVIPNHFRELFQKWLSPAGLDLAEQLLAYDPAKRATAAQALEAPYFTQEQPRAERPTGLATLEGEWHELETKRERAKKRRKTESTT</sequence>
<keyword evidence="2" id="KW-1185">Reference proteome</keyword>
<name>A0ACC1T527_9APHY</name>